<keyword evidence="3" id="KW-0378">Hydrolase</keyword>
<evidence type="ECO:0000313" key="6">
    <source>
        <dbReference type="Proteomes" id="UP000094936"/>
    </source>
</evidence>
<keyword evidence="2" id="KW-0479">Metal-binding</keyword>
<keyword evidence="6" id="KW-1185">Reference proteome</keyword>
<dbReference type="SUPFAM" id="SSF56784">
    <property type="entry name" value="HAD-like"/>
    <property type="match status" value="1"/>
</dbReference>
<evidence type="ECO:0000256" key="4">
    <source>
        <dbReference type="ARBA" id="ARBA00022842"/>
    </source>
</evidence>
<evidence type="ECO:0000256" key="2">
    <source>
        <dbReference type="ARBA" id="ARBA00022723"/>
    </source>
</evidence>
<sequence length="223" mass="25063">MKAVLFDLDNTLTDRTASISQYLEIFLRDFSSNLLQSVDAKWLTDKILTIDQGGYGGHDNRCQLLVDLDIWRVKPNVKSLLDHWFTVFPHHPVAMDGMMNMLDELSKRGITMGVITNGKDEVQRAKIRALGIEHFFDCVVTSGGSGLRKPNPDIFLLAARNLNVAANETAFIGDHPINDYCGARQAGMRPVWIEGFIPWPREVNEPEHVVQSLHAIPELLLSL</sequence>
<dbReference type="InterPro" id="IPR023214">
    <property type="entry name" value="HAD_sf"/>
</dbReference>
<dbReference type="GO" id="GO:0016791">
    <property type="term" value="F:phosphatase activity"/>
    <property type="evidence" value="ECO:0007669"/>
    <property type="project" value="TreeGrafter"/>
</dbReference>
<dbReference type="NCBIfam" id="TIGR01509">
    <property type="entry name" value="HAD-SF-IA-v3"/>
    <property type="match status" value="1"/>
</dbReference>
<comment type="caution">
    <text evidence="5">The sequence shown here is derived from an EMBL/GenBank/DDBJ whole genome shotgun (WGS) entry which is preliminary data.</text>
</comment>
<dbReference type="AlphaFoldDB" id="A0A1C3ES76"/>
<name>A0A1C3ES76_9GAMM</name>
<dbReference type="Gene3D" id="1.20.120.710">
    <property type="entry name" value="Haloacid dehalogenase hydrolase-like domain"/>
    <property type="match status" value="1"/>
</dbReference>
<evidence type="ECO:0008006" key="7">
    <source>
        <dbReference type="Google" id="ProtNLM"/>
    </source>
</evidence>
<proteinExistence type="predicted"/>
<evidence type="ECO:0000256" key="1">
    <source>
        <dbReference type="ARBA" id="ARBA00001946"/>
    </source>
</evidence>
<dbReference type="InterPro" id="IPR041492">
    <property type="entry name" value="HAD_2"/>
</dbReference>
<dbReference type="PANTHER" id="PTHR46470:SF2">
    <property type="entry name" value="GLYCERALDEHYDE 3-PHOSPHATE PHOSPHATASE"/>
    <property type="match status" value="1"/>
</dbReference>
<comment type="cofactor">
    <cofactor evidence="1">
        <name>Mg(2+)</name>
        <dbReference type="ChEBI" id="CHEBI:18420"/>
    </cofactor>
</comment>
<dbReference type="InterPro" id="IPR036412">
    <property type="entry name" value="HAD-like_sf"/>
</dbReference>
<dbReference type="PANTHER" id="PTHR46470">
    <property type="entry name" value="N-ACYLNEURAMINATE-9-PHOSPHATASE"/>
    <property type="match status" value="1"/>
</dbReference>
<organism evidence="5 6">
    <name type="scientific">Veronia pacifica</name>
    <dbReference type="NCBI Taxonomy" id="1080227"/>
    <lineage>
        <taxon>Bacteria</taxon>
        <taxon>Pseudomonadati</taxon>
        <taxon>Pseudomonadota</taxon>
        <taxon>Gammaproteobacteria</taxon>
        <taxon>Vibrionales</taxon>
        <taxon>Vibrionaceae</taxon>
        <taxon>Veronia</taxon>
    </lineage>
</organism>
<dbReference type="InterPro" id="IPR006439">
    <property type="entry name" value="HAD-SF_hydro_IA"/>
</dbReference>
<dbReference type="STRING" id="1080227.A8L45_00135"/>
<reference evidence="5 6" key="1">
    <citation type="submission" date="2016-05" db="EMBL/GenBank/DDBJ databases">
        <title>Genomic Taxonomy of the Vibrionaceae.</title>
        <authorList>
            <person name="Gomez-Gil B."/>
            <person name="Enciso-Ibarra J."/>
        </authorList>
    </citation>
    <scope>NUCLEOTIDE SEQUENCE [LARGE SCALE GENOMIC DNA]</scope>
    <source>
        <strain evidence="5 6">CAIM 1920</strain>
    </source>
</reference>
<evidence type="ECO:0000313" key="5">
    <source>
        <dbReference type="EMBL" id="ODA36055.1"/>
    </source>
</evidence>
<accession>A0A1C3ES76</accession>
<keyword evidence="4" id="KW-0460">Magnesium</keyword>
<dbReference type="NCBIfam" id="TIGR01549">
    <property type="entry name" value="HAD-SF-IA-v1"/>
    <property type="match status" value="1"/>
</dbReference>
<protein>
    <recommendedName>
        <fullName evidence="7">Hydrolase</fullName>
    </recommendedName>
</protein>
<dbReference type="SFLD" id="SFLDS00003">
    <property type="entry name" value="Haloacid_Dehalogenase"/>
    <property type="match status" value="1"/>
</dbReference>
<dbReference type="InterPro" id="IPR051400">
    <property type="entry name" value="HAD-like_hydrolase"/>
</dbReference>
<dbReference type="Pfam" id="PF13419">
    <property type="entry name" value="HAD_2"/>
    <property type="match status" value="1"/>
</dbReference>
<dbReference type="GO" id="GO:0044281">
    <property type="term" value="P:small molecule metabolic process"/>
    <property type="evidence" value="ECO:0007669"/>
    <property type="project" value="UniProtKB-ARBA"/>
</dbReference>
<dbReference type="RefSeq" id="WP_068897972.1">
    <property type="nucleotide sequence ID" value="NZ_JBHUIF010000002.1"/>
</dbReference>
<dbReference type="SFLD" id="SFLDG01135">
    <property type="entry name" value="C1.5.6:_HAD__Beta-PGM__Phospha"/>
    <property type="match status" value="1"/>
</dbReference>
<dbReference type="EMBL" id="LYBM01000001">
    <property type="protein sequence ID" value="ODA36055.1"/>
    <property type="molecule type" value="Genomic_DNA"/>
</dbReference>
<dbReference type="Gene3D" id="3.40.50.1000">
    <property type="entry name" value="HAD superfamily/HAD-like"/>
    <property type="match status" value="1"/>
</dbReference>
<dbReference type="Proteomes" id="UP000094936">
    <property type="component" value="Unassembled WGS sequence"/>
</dbReference>
<dbReference type="GO" id="GO:0046872">
    <property type="term" value="F:metal ion binding"/>
    <property type="evidence" value="ECO:0007669"/>
    <property type="project" value="UniProtKB-KW"/>
</dbReference>
<dbReference type="SFLD" id="SFLDG01129">
    <property type="entry name" value="C1.5:_HAD__Beta-PGM__Phosphata"/>
    <property type="match status" value="1"/>
</dbReference>
<evidence type="ECO:0000256" key="3">
    <source>
        <dbReference type="ARBA" id="ARBA00022801"/>
    </source>
</evidence>
<gene>
    <name evidence="5" type="ORF">A8L45_00135</name>
</gene>